<feature type="signal peptide" evidence="1">
    <location>
        <begin position="1"/>
        <end position="25"/>
    </location>
</feature>
<accession>A0A6M2DC05</accession>
<dbReference type="AlphaFoldDB" id="A0A6M2DC05"/>
<evidence type="ECO:0000313" key="2">
    <source>
        <dbReference type="EMBL" id="NOV43649.1"/>
    </source>
</evidence>
<organism evidence="2">
    <name type="scientific">Rhipicephalus microplus</name>
    <name type="common">Cattle tick</name>
    <name type="synonym">Boophilus microplus</name>
    <dbReference type="NCBI Taxonomy" id="6941"/>
    <lineage>
        <taxon>Eukaryota</taxon>
        <taxon>Metazoa</taxon>
        <taxon>Ecdysozoa</taxon>
        <taxon>Arthropoda</taxon>
        <taxon>Chelicerata</taxon>
        <taxon>Arachnida</taxon>
        <taxon>Acari</taxon>
        <taxon>Parasitiformes</taxon>
        <taxon>Ixodida</taxon>
        <taxon>Ixodoidea</taxon>
        <taxon>Ixodidae</taxon>
        <taxon>Rhipicephalinae</taxon>
        <taxon>Rhipicephalus</taxon>
        <taxon>Boophilus</taxon>
    </lineage>
</organism>
<proteinExistence type="predicted"/>
<keyword evidence="1" id="KW-0732">Signal</keyword>
<dbReference type="EMBL" id="GHWJ01010912">
    <property type="protein sequence ID" value="NOV43649.1"/>
    <property type="molecule type" value="Transcribed_RNA"/>
</dbReference>
<feature type="chain" id="PRO_5026661518" evidence="1">
    <location>
        <begin position="26"/>
        <end position="67"/>
    </location>
</feature>
<sequence length="67" mass="7955">MHEVQLCTNLVECFFFLLCFSFCRTLRVSNEVHVLALLLCVERCQRVWRLVDFFFVGSQLGFPFFKA</sequence>
<reference evidence="2" key="1">
    <citation type="submission" date="2019-09" db="EMBL/GenBank/DDBJ databases">
        <title>Organ-specific transcriptomic study of the physiology of the cattle tick, Rhipicephalus microplus.</title>
        <authorList>
            <person name="Tirloni L."/>
            <person name="Braz G."/>
            <person name="Gandara A.C.P."/>
            <person name="Sabadin G.A."/>
            <person name="da Silva R.M."/>
            <person name="Guizzo M.G."/>
            <person name="Machado J.A."/>
            <person name="Costa E.P."/>
            <person name="Gomes H.F."/>
            <person name="Moraes J."/>
            <person name="Mota M.B.S."/>
            <person name="Mesquita R.D."/>
            <person name="Alvarenga P.H."/>
            <person name="Alves F."/>
            <person name="Seixas A."/>
            <person name="da Fonseca R.N."/>
            <person name="Fogaca A."/>
            <person name="Logullo C."/>
            <person name="Tanaka A."/>
            <person name="Daffre S."/>
            <person name="Termignoni C."/>
            <person name="Vaz I.S.Jr."/>
            <person name="Oliveira P.L."/>
            <person name="Ribeiro J.M."/>
        </authorList>
    </citation>
    <scope>NUCLEOTIDE SEQUENCE</scope>
    <source>
        <strain evidence="2">Porto Alegre</strain>
    </source>
</reference>
<evidence type="ECO:0000256" key="1">
    <source>
        <dbReference type="SAM" id="SignalP"/>
    </source>
</evidence>
<protein>
    <submittedName>
        <fullName evidence="2">Putative secreted protein</fullName>
    </submittedName>
</protein>
<name>A0A6M2DC05_RHIMP</name>